<name>A0A2S2E6B0_9ALTE</name>
<evidence type="ECO:0000313" key="2">
    <source>
        <dbReference type="EMBL" id="AWL12780.1"/>
    </source>
</evidence>
<evidence type="ECO:0000256" key="1">
    <source>
        <dbReference type="SAM" id="Coils"/>
    </source>
</evidence>
<feature type="coiled-coil region" evidence="1">
    <location>
        <begin position="55"/>
        <end position="82"/>
    </location>
</feature>
<accession>A0A2S2E6B0</accession>
<proteinExistence type="predicted"/>
<keyword evidence="1" id="KW-0175">Coiled coil</keyword>
<dbReference type="KEGG" id="salh:HMF8227_02328"/>
<organism evidence="2 3">
    <name type="scientific">Saliniradius amylolyticus</name>
    <dbReference type="NCBI Taxonomy" id="2183582"/>
    <lineage>
        <taxon>Bacteria</taxon>
        <taxon>Pseudomonadati</taxon>
        <taxon>Pseudomonadota</taxon>
        <taxon>Gammaproteobacteria</taxon>
        <taxon>Alteromonadales</taxon>
        <taxon>Alteromonadaceae</taxon>
        <taxon>Saliniradius</taxon>
    </lineage>
</organism>
<gene>
    <name evidence="2" type="ORF">HMF8227_02328</name>
</gene>
<sequence>MVDYTQLYCPSCAGRLDAHGACWPKCEYEAWVGPPPPLTREQALTKRIENIKSSIRIYRKEIRTKQSTVERYQQELNQLKGDNHE</sequence>
<dbReference type="RefSeq" id="WP_109340324.1">
    <property type="nucleotide sequence ID" value="NZ_CP029347.1"/>
</dbReference>
<reference evidence="2 3" key="1">
    <citation type="submission" date="2018-05" db="EMBL/GenBank/DDBJ databases">
        <title>Salinimonas sp. HMF8227 Genome sequencing and assembly.</title>
        <authorList>
            <person name="Kang H."/>
            <person name="Kang J."/>
            <person name="Cha I."/>
            <person name="Kim H."/>
            <person name="Joh K."/>
        </authorList>
    </citation>
    <scope>NUCLEOTIDE SEQUENCE [LARGE SCALE GENOMIC DNA]</scope>
    <source>
        <strain evidence="2 3">HMF8227</strain>
    </source>
</reference>
<protein>
    <submittedName>
        <fullName evidence="2">Uncharacterized protein</fullName>
    </submittedName>
</protein>
<dbReference type="Proteomes" id="UP000245728">
    <property type="component" value="Chromosome"/>
</dbReference>
<dbReference type="EMBL" id="CP029347">
    <property type="protein sequence ID" value="AWL12780.1"/>
    <property type="molecule type" value="Genomic_DNA"/>
</dbReference>
<dbReference type="AlphaFoldDB" id="A0A2S2E6B0"/>
<keyword evidence="3" id="KW-1185">Reference proteome</keyword>
<evidence type="ECO:0000313" key="3">
    <source>
        <dbReference type="Proteomes" id="UP000245728"/>
    </source>
</evidence>